<sequence length="506" mass="57415">MQLKLSLLAAALLPLGLSATPVGVENGISAREDVNVFSRQRCQIIGGAEQVNCRLGPGTKYRKDTTLGRYSYWRFDCVKSGECITIRGKVNCPNNNNPHAIMAQQSAYILRLPNEILDIIFPLTAARWYWEGCDTALLLTCKRFYAICLPHLYRAIHFYVPPPTRAPATRIEQFHQTVKSQPALGRLCKKGSFSLVAYFDGRNHKRNLSIATELLCSLPNIRELRLHCDFSMPLVRPMVQTALRHMPLLSELKLHGSSHGPPLNLICKDLNHATLPRLYLVYPIVTAGSISKYFLPEASIPTSAVTSLEIMGFEHGPESLQRFLGWFKALTHITVRSSVYTSASWESILRVHRTSLISIDICDVEHRDNAPINFSDFTQLETLGINIYNLDCSPETASSTLLAPRLRHLEISCACRDELDELWRDIKRNSMDWMLRFIQLALKQGSALRTIHIDYKPALEWFDGRGIVEYPWDLLKEAKEVLQSQGITLYYADPPMTKKDFEQAIR</sequence>
<dbReference type="eggNOG" id="ENOG502S4F2">
    <property type="taxonomic scope" value="Eukaryota"/>
</dbReference>
<dbReference type="HOGENOM" id="CLU_538835_0_0_1"/>
<dbReference type="EMBL" id="CH476616">
    <property type="protein sequence ID" value="EEP79579.1"/>
    <property type="molecule type" value="Genomic_DNA"/>
</dbReference>
<dbReference type="InParanoid" id="C4JNV5"/>
<dbReference type="VEuPathDB" id="FungiDB:UREG_04425"/>
<dbReference type="AlphaFoldDB" id="C4JNV5"/>
<dbReference type="RefSeq" id="XP_002544908.1">
    <property type="nucleotide sequence ID" value="XM_002544862.1"/>
</dbReference>
<evidence type="ECO:0008006" key="4">
    <source>
        <dbReference type="Google" id="ProtNLM"/>
    </source>
</evidence>
<dbReference type="OMA" id="EAWTDFG"/>
<dbReference type="InterPro" id="IPR032675">
    <property type="entry name" value="LRR_dom_sf"/>
</dbReference>
<organism evidence="2 3">
    <name type="scientific">Uncinocarpus reesii (strain UAMH 1704)</name>
    <dbReference type="NCBI Taxonomy" id="336963"/>
    <lineage>
        <taxon>Eukaryota</taxon>
        <taxon>Fungi</taxon>
        <taxon>Dikarya</taxon>
        <taxon>Ascomycota</taxon>
        <taxon>Pezizomycotina</taxon>
        <taxon>Eurotiomycetes</taxon>
        <taxon>Eurotiomycetidae</taxon>
        <taxon>Onygenales</taxon>
        <taxon>Onygenaceae</taxon>
        <taxon>Uncinocarpus</taxon>
    </lineage>
</organism>
<feature type="chain" id="PRO_5002937831" description="F-box domain-containing protein" evidence="1">
    <location>
        <begin position="19"/>
        <end position="506"/>
    </location>
</feature>
<evidence type="ECO:0000313" key="3">
    <source>
        <dbReference type="Proteomes" id="UP000002058"/>
    </source>
</evidence>
<accession>C4JNV5</accession>
<protein>
    <recommendedName>
        <fullName evidence="4">F-box domain-containing protein</fullName>
    </recommendedName>
</protein>
<feature type="signal peptide" evidence="1">
    <location>
        <begin position="1"/>
        <end position="18"/>
    </location>
</feature>
<dbReference type="KEGG" id="ure:UREG_04425"/>
<dbReference type="Proteomes" id="UP000002058">
    <property type="component" value="Unassembled WGS sequence"/>
</dbReference>
<proteinExistence type="predicted"/>
<dbReference type="OrthoDB" id="5139510at2759"/>
<dbReference type="SUPFAM" id="SSF52047">
    <property type="entry name" value="RNI-like"/>
    <property type="match status" value="1"/>
</dbReference>
<keyword evidence="1" id="KW-0732">Signal</keyword>
<dbReference type="GeneID" id="8441024"/>
<keyword evidence="3" id="KW-1185">Reference proteome</keyword>
<reference evidence="3" key="1">
    <citation type="journal article" date="2009" name="Genome Res.">
        <title>Comparative genomic analyses of the human fungal pathogens Coccidioides and their relatives.</title>
        <authorList>
            <person name="Sharpton T.J."/>
            <person name="Stajich J.E."/>
            <person name="Rounsley S.D."/>
            <person name="Gardner M.J."/>
            <person name="Wortman J.R."/>
            <person name="Jordar V.S."/>
            <person name="Maiti R."/>
            <person name="Kodira C.D."/>
            <person name="Neafsey D.E."/>
            <person name="Zeng Q."/>
            <person name="Hung C.-Y."/>
            <person name="McMahan C."/>
            <person name="Muszewska A."/>
            <person name="Grynberg M."/>
            <person name="Mandel M.A."/>
            <person name="Kellner E.M."/>
            <person name="Barker B.M."/>
            <person name="Galgiani J.N."/>
            <person name="Orbach M.J."/>
            <person name="Kirkland T.N."/>
            <person name="Cole G.T."/>
            <person name="Henn M.R."/>
            <person name="Birren B.W."/>
            <person name="Taylor J.W."/>
        </authorList>
    </citation>
    <scope>NUCLEOTIDE SEQUENCE [LARGE SCALE GENOMIC DNA]</scope>
    <source>
        <strain evidence="3">UAMH 1704</strain>
    </source>
</reference>
<name>C4JNV5_UNCRE</name>
<gene>
    <name evidence="2" type="ORF">UREG_04425</name>
</gene>
<dbReference type="Gene3D" id="3.80.10.10">
    <property type="entry name" value="Ribonuclease Inhibitor"/>
    <property type="match status" value="1"/>
</dbReference>
<evidence type="ECO:0000313" key="2">
    <source>
        <dbReference type="EMBL" id="EEP79579.1"/>
    </source>
</evidence>
<evidence type="ECO:0000256" key="1">
    <source>
        <dbReference type="SAM" id="SignalP"/>
    </source>
</evidence>